<organism evidence="1 2">
    <name type="scientific">Fodinibius halophilus</name>
    <dbReference type="NCBI Taxonomy" id="1736908"/>
    <lineage>
        <taxon>Bacteria</taxon>
        <taxon>Pseudomonadati</taxon>
        <taxon>Balneolota</taxon>
        <taxon>Balneolia</taxon>
        <taxon>Balneolales</taxon>
        <taxon>Balneolaceae</taxon>
        <taxon>Fodinibius</taxon>
    </lineage>
</organism>
<dbReference type="RefSeq" id="WP_165271078.1">
    <property type="nucleotide sequence ID" value="NZ_JAALLS010000026.1"/>
</dbReference>
<comment type="caution">
    <text evidence="1">The sequence shown here is derived from an EMBL/GenBank/DDBJ whole genome shotgun (WGS) entry which is preliminary data.</text>
</comment>
<dbReference type="Proteomes" id="UP000479132">
    <property type="component" value="Unassembled WGS sequence"/>
</dbReference>
<dbReference type="EMBL" id="JAALLS010000026">
    <property type="protein sequence ID" value="NGP89883.1"/>
    <property type="molecule type" value="Genomic_DNA"/>
</dbReference>
<dbReference type="AlphaFoldDB" id="A0A6M1TBZ8"/>
<reference evidence="1 2" key="1">
    <citation type="submission" date="2020-02" db="EMBL/GenBank/DDBJ databases">
        <title>Aliifodinibius halophilus 2W32, complete genome.</title>
        <authorList>
            <person name="Li Y."/>
            <person name="Wu S."/>
        </authorList>
    </citation>
    <scope>NUCLEOTIDE SEQUENCE [LARGE SCALE GENOMIC DNA]</scope>
    <source>
        <strain evidence="1 2">2W32</strain>
    </source>
</reference>
<gene>
    <name evidence="1" type="ORF">G3569_16105</name>
</gene>
<proteinExistence type="predicted"/>
<keyword evidence="2" id="KW-1185">Reference proteome</keyword>
<evidence type="ECO:0000313" key="1">
    <source>
        <dbReference type="EMBL" id="NGP89883.1"/>
    </source>
</evidence>
<sequence>MGQLADNKQKQLVNKLIPLLHKLNFANIWVKKHPEYPNPPSSKYIVDDYNPNLVAEKDGTDYYFEFINEYDLNETISNTALQKMVEASNSKWDVTIVIAIEYGRTEEINKLYSHFNISPSQVWEL</sequence>
<evidence type="ECO:0000313" key="2">
    <source>
        <dbReference type="Proteomes" id="UP000479132"/>
    </source>
</evidence>
<protein>
    <submittedName>
        <fullName evidence="1">Uncharacterized protein</fullName>
    </submittedName>
</protein>
<name>A0A6M1TBZ8_9BACT</name>
<accession>A0A6M1TBZ8</accession>